<dbReference type="InterPro" id="IPR044929">
    <property type="entry name" value="DNA/RNA_non-sp_Endonuclease_sf"/>
</dbReference>
<reference evidence="3" key="1">
    <citation type="submission" date="2022-11" db="UniProtKB">
        <authorList>
            <consortium name="WormBaseParasite"/>
        </authorList>
    </citation>
    <scope>IDENTIFICATION</scope>
</reference>
<evidence type="ECO:0000259" key="1">
    <source>
        <dbReference type="Pfam" id="PF13930"/>
    </source>
</evidence>
<dbReference type="WBParaSite" id="PDA_v2.g16978.t1">
    <property type="protein sequence ID" value="PDA_v2.g16978.t1"/>
    <property type="gene ID" value="PDA_v2.g16978"/>
</dbReference>
<proteinExistence type="predicted"/>
<name>A0A914PFD7_9BILA</name>
<feature type="domain" description="Type VII secretion system protein EssD-like" evidence="1">
    <location>
        <begin position="36"/>
        <end position="139"/>
    </location>
</feature>
<dbReference type="InterPro" id="IPR044927">
    <property type="entry name" value="Endonuclea_NS_2"/>
</dbReference>
<dbReference type="Proteomes" id="UP000887578">
    <property type="component" value="Unplaced"/>
</dbReference>
<evidence type="ECO:0000313" key="2">
    <source>
        <dbReference type="Proteomes" id="UP000887578"/>
    </source>
</evidence>
<accession>A0A914PFD7</accession>
<evidence type="ECO:0000313" key="3">
    <source>
        <dbReference type="WBParaSite" id="PDA_v2.g16978.t1"/>
    </source>
</evidence>
<dbReference type="AlphaFoldDB" id="A0A914PFD7"/>
<protein>
    <submittedName>
        <fullName evidence="3">Type VII secretion system protein EssD-like domain-containing protein</fullName>
    </submittedName>
</protein>
<organism evidence="2 3">
    <name type="scientific">Panagrolaimus davidi</name>
    <dbReference type="NCBI Taxonomy" id="227884"/>
    <lineage>
        <taxon>Eukaryota</taxon>
        <taxon>Metazoa</taxon>
        <taxon>Ecdysozoa</taxon>
        <taxon>Nematoda</taxon>
        <taxon>Chromadorea</taxon>
        <taxon>Rhabditida</taxon>
        <taxon>Tylenchina</taxon>
        <taxon>Panagrolaimomorpha</taxon>
        <taxon>Panagrolaimoidea</taxon>
        <taxon>Panagrolaimidae</taxon>
        <taxon>Panagrolaimus</taxon>
    </lineage>
</organism>
<dbReference type="Pfam" id="PF13930">
    <property type="entry name" value="Endonuclea_NS_2"/>
    <property type="match status" value="1"/>
</dbReference>
<sequence>MVNPQPKINVVTHHSVDKTTPVKRTNGGFVPNVSHDSQGRIRYAYGSVVRDGSVNGTPVSSSARTQVRANAANADDICHIIPNSMGGSGQDIDNLYPGNRNMNRGMDAQLDMTLSQFDRVDFSIEFFYEGSNRRPMGYSLVRTVFTRESDAFGFGTRWVEGPTETAALEENFIQKGQVKKEVHVVVM</sequence>
<dbReference type="Gene3D" id="3.40.570.10">
    <property type="entry name" value="Extracellular Endonuclease, subunit A"/>
    <property type="match status" value="1"/>
</dbReference>
<keyword evidence="2" id="KW-1185">Reference proteome</keyword>